<dbReference type="HOGENOM" id="CLU_1659306_0_0_6"/>
<dbReference type="eggNOG" id="ENOG5032RV9">
    <property type="taxonomic scope" value="Bacteria"/>
</dbReference>
<dbReference type="KEGG" id="maq:Maqu_2986"/>
<proteinExistence type="predicted"/>
<name>A1U4Z1_MARN8</name>
<protein>
    <submittedName>
        <fullName evidence="1">Uncharacterized protein</fullName>
    </submittedName>
</protein>
<dbReference type="AlphaFoldDB" id="A1U4Z1"/>
<evidence type="ECO:0000313" key="2">
    <source>
        <dbReference type="Proteomes" id="UP000000998"/>
    </source>
</evidence>
<organism evidence="1 2">
    <name type="scientific">Marinobacter nauticus (strain ATCC 700491 / DSM 11845 / VT8)</name>
    <name type="common">Marinobacter aquaeolei</name>
    <dbReference type="NCBI Taxonomy" id="351348"/>
    <lineage>
        <taxon>Bacteria</taxon>
        <taxon>Pseudomonadati</taxon>
        <taxon>Pseudomonadota</taxon>
        <taxon>Gammaproteobacteria</taxon>
        <taxon>Pseudomonadales</taxon>
        <taxon>Marinobacteraceae</taxon>
        <taxon>Marinobacter</taxon>
    </lineage>
</organism>
<accession>A1U4Z1</accession>
<dbReference type="Proteomes" id="UP000000998">
    <property type="component" value="Chromosome"/>
</dbReference>
<gene>
    <name evidence="1" type="ordered locus">Maqu_2986</name>
</gene>
<evidence type="ECO:0000313" key="1">
    <source>
        <dbReference type="EMBL" id="ABM20060.1"/>
    </source>
</evidence>
<sequence>MALTEYDVLDPVSYVFAAYLNTVQSTVSNHFSETRNLEVTPVVVEYEGVPVSYQHQMWRVRSESVCANYKQKIGQFSECTVKASRLFNALCSELKQASSSNWQQAKFQTMYCNAAISFKPTVANIGAAPAMSGLDEARQACNAAAVAAMGNSDPRLARERDRVCDRYRGLKEQ</sequence>
<dbReference type="EMBL" id="CP000514">
    <property type="protein sequence ID" value="ABM20060.1"/>
    <property type="molecule type" value="Genomic_DNA"/>
</dbReference>
<reference evidence="2" key="1">
    <citation type="journal article" date="2011" name="Appl. Environ. Microbiol.">
        <title>Genomic potential of Marinobacter aquaeolei, a biogeochemical 'opportunitroph'.</title>
        <authorList>
            <person name="Singer E."/>
            <person name="Webb E.A."/>
            <person name="Nelson W.C."/>
            <person name="Heidelberg J.F."/>
            <person name="Ivanova N."/>
            <person name="Pati A."/>
            <person name="Edwards K.J."/>
        </authorList>
    </citation>
    <scope>NUCLEOTIDE SEQUENCE [LARGE SCALE GENOMIC DNA]</scope>
    <source>
        <strain evidence="2">ATCC 700491 / DSM 11845 / VT8</strain>
    </source>
</reference>
<dbReference type="STRING" id="351348.Maqu_2986"/>